<dbReference type="InterPro" id="IPR011067">
    <property type="entry name" value="Plasmid_toxin/cell-grow_inhib"/>
</dbReference>
<keyword evidence="1" id="KW-0378">Hydrolase</keyword>
<dbReference type="EC" id="3.1.-.-" evidence="1"/>
<keyword evidence="2" id="KW-1185">Reference proteome</keyword>
<dbReference type="EMBL" id="JBBLZC010000004">
    <property type="protein sequence ID" value="MEK0082723.1"/>
    <property type="molecule type" value="Genomic_DNA"/>
</dbReference>
<dbReference type="SUPFAM" id="SSF50118">
    <property type="entry name" value="Cell growth inhibitor/plasmid maintenance toxic component"/>
    <property type="match status" value="1"/>
</dbReference>
<comment type="caution">
    <text evidence="1">The sequence shown here is derived from an EMBL/GenBank/DDBJ whole genome shotgun (WGS) entry which is preliminary data.</text>
</comment>
<protein>
    <submittedName>
        <fullName evidence="1">Type II toxin-antitoxin system PemK/MazF family toxin</fullName>
        <ecNumber evidence="1">3.1.-.-</ecNumber>
    </submittedName>
</protein>
<name>A0ABU8XNG5_9PROT</name>
<proteinExistence type="predicted"/>
<dbReference type="GO" id="GO:0016787">
    <property type="term" value="F:hydrolase activity"/>
    <property type="evidence" value="ECO:0007669"/>
    <property type="project" value="UniProtKB-KW"/>
</dbReference>
<sequence length="38" mass="4155">MNLDPTVGAEIRKTRPGVVISPDEMNRHLRTAIVAPAK</sequence>
<dbReference type="Pfam" id="PF02452">
    <property type="entry name" value="PemK_toxin"/>
    <property type="match status" value="1"/>
</dbReference>
<evidence type="ECO:0000313" key="1">
    <source>
        <dbReference type="EMBL" id="MEK0082723.1"/>
    </source>
</evidence>
<dbReference type="Proteomes" id="UP001375743">
    <property type="component" value="Unassembled WGS sequence"/>
</dbReference>
<organism evidence="1 2">
    <name type="scientific">Benzoatithermus flavus</name>
    <dbReference type="NCBI Taxonomy" id="3108223"/>
    <lineage>
        <taxon>Bacteria</taxon>
        <taxon>Pseudomonadati</taxon>
        <taxon>Pseudomonadota</taxon>
        <taxon>Alphaproteobacteria</taxon>
        <taxon>Geminicoccales</taxon>
        <taxon>Geminicoccaceae</taxon>
        <taxon>Benzoatithermus</taxon>
    </lineage>
</organism>
<dbReference type="Gene3D" id="2.30.30.110">
    <property type="match status" value="1"/>
</dbReference>
<reference evidence="1 2" key="1">
    <citation type="submission" date="2024-01" db="EMBL/GenBank/DDBJ databases">
        <title>Multi-omics insights into the function and evolution of sodium benzoate biodegradation pathways in Benzoatithermus flavus gen. nov., sp. nov. from hot spring.</title>
        <authorList>
            <person name="Hu C.-J."/>
            <person name="Li W.-J."/>
        </authorList>
    </citation>
    <scope>NUCLEOTIDE SEQUENCE [LARGE SCALE GENOMIC DNA]</scope>
    <source>
        <strain evidence="1 2">SYSU G07066</strain>
    </source>
</reference>
<accession>A0ABU8XNG5</accession>
<dbReference type="InterPro" id="IPR003477">
    <property type="entry name" value="PemK-like"/>
</dbReference>
<evidence type="ECO:0000313" key="2">
    <source>
        <dbReference type="Proteomes" id="UP001375743"/>
    </source>
</evidence>
<gene>
    <name evidence="1" type="ORF">U1T56_06150</name>
</gene>